<dbReference type="Proteomes" id="UP000077315">
    <property type="component" value="Unassembled WGS sequence"/>
</dbReference>
<protein>
    <submittedName>
        <fullName evidence="1">Uncharacterized protein</fullName>
    </submittedName>
</protein>
<dbReference type="RefSeq" id="XP_018294350.1">
    <property type="nucleotide sequence ID" value="XM_018435395.1"/>
</dbReference>
<evidence type="ECO:0000313" key="1">
    <source>
        <dbReference type="EMBL" id="OAD76310.1"/>
    </source>
</evidence>
<dbReference type="GeneID" id="28996301"/>
<sequence length="171" mass="19849">MSLISQIPVLIVVKTLKNSFFNLGDNREKIFITSKSLAFHPRSLEGWCSLNPRVTFPTPMCTPYEMFACFPIYTPISTGPTRSFFSVPEDVTVYIGKQLNVSFQLPIKINEFSIFDFLISECKTLQTNPFQMFIDQTIRNFFKFQVKISRENTRLLYKPLLDIENSAIFYV</sequence>
<dbReference type="AlphaFoldDB" id="A0A167NMZ5"/>
<accession>A0A167NMZ5</accession>
<reference evidence="2" key="1">
    <citation type="submission" date="2015-06" db="EMBL/GenBank/DDBJ databases">
        <title>Expansion of signal transduction pathways in fungi by whole-genome duplication.</title>
        <authorList>
            <consortium name="DOE Joint Genome Institute"/>
            <person name="Corrochano L.M."/>
            <person name="Kuo A."/>
            <person name="Marcet-Houben M."/>
            <person name="Polaino S."/>
            <person name="Salamov A."/>
            <person name="Villalobos J.M."/>
            <person name="Alvarez M.I."/>
            <person name="Avalos J."/>
            <person name="Benito E.P."/>
            <person name="Benoit I."/>
            <person name="Burger G."/>
            <person name="Camino L.P."/>
            <person name="Canovas D."/>
            <person name="Cerda-Olmedo E."/>
            <person name="Cheng J.-F."/>
            <person name="Dominguez A."/>
            <person name="Elias M."/>
            <person name="Eslava A.P."/>
            <person name="Glaser F."/>
            <person name="Grimwood J."/>
            <person name="Gutierrez G."/>
            <person name="Heitman J."/>
            <person name="Henrissat B."/>
            <person name="Iturriaga E.A."/>
            <person name="Lang B.F."/>
            <person name="Lavin J.L."/>
            <person name="Lee S."/>
            <person name="Li W."/>
            <person name="Lindquist E."/>
            <person name="Lopez-Garcia S."/>
            <person name="Luque E.M."/>
            <person name="Marcos A.T."/>
            <person name="Martin J."/>
            <person name="McCluskey K."/>
            <person name="Medina H.R."/>
            <person name="Miralles-Duran A."/>
            <person name="Miyazaki A."/>
            <person name="Munoz-Torres E."/>
            <person name="Oguiza J.A."/>
            <person name="Ohm R."/>
            <person name="Olmedo M."/>
            <person name="Orejas M."/>
            <person name="Ortiz-Castellanos L."/>
            <person name="Pisabarro A.G."/>
            <person name="Rodriguez-Romero J."/>
            <person name="Ruiz-Herrera J."/>
            <person name="Ruiz-Vazquez R."/>
            <person name="Sanz C."/>
            <person name="Schackwitz W."/>
            <person name="Schmutz J."/>
            <person name="Shahriari M."/>
            <person name="Shelest E."/>
            <person name="Silva-Franco F."/>
            <person name="Soanes D."/>
            <person name="Syed K."/>
            <person name="Tagua V.G."/>
            <person name="Talbot N.J."/>
            <person name="Thon M."/>
            <person name="De vries R.P."/>
            <person name="Wiebenga A."/>
            <person name="Yadav J.S."/>
            <person name="Braun E.L."/>
            <person name="Baker S."/>
            <person name="Garre V."/>
            <person name="Horwitz B."/>
            <person name="Torres-Martinez S."/>
            <person name="Idnurm A."/>
            <person name="Herrera-Estrella A."/>
            <person name="Gabaldon T."/>
            <person name="Grigoriev I.V."/>
        </authorList>
    </citation>
    <scope>NUCLEOTIDE SEQUENCE [LARGE SCALE GENOMIC DNA]</scope>
    <source>
        <strain evidence="2">NRRL 1555(-)</strain>
    </source>
</reference>
<organism evidence="1 2">
    <name type="scientific">Phycomyces blakesleeanus (strain ATCC 8743b / DSM 1359 / FGSC 10004 / NBRC 33097 / NRRL 1555)</name>
    <dbReference type="NCBI Taxonomy" id="763407"/>
    <lineage>
        <taxon>Eukaryota</taxon>
        <taxon>Fungi</taxon>
        <taxon>Fungi incertae sedis</taxon>
        <taxon>Mucoromycota</taxon>
        <taxon>Mucoromycotina</taxon>
        <taxon>Mucoromycetes</taxon>
        <taxon>Mucorales</taxon>
        <taxon>Phycomycetaceae</taxon>
        <taxon>Phycomyces</taxon>
    </lineage>
</organism>
<dbReference type="EMBL" id="KV440976">
    <property type="protein sequence ID" value="OAD76310.1"/>
    <property type="molecule type" value="Genomic_DNA"/>
</dbReference>
<proteinExistence type="predicted"/>
<gene>
    <name evidence="1" type="ORF">PHYBLDRAFT_166281</name>
</gene>
<evidence type="ECO:0000313" key="2">
    <source>
        <dbReference type="Proteomes" id="UP000077315"/>
    </source>
</evidence>
<dbReference type="VEuPathDB" id="FungiDB:PHYBLDRAFT_166281"/>
<dbReference type="InParanoid" id="A0A167NMZ5"/>
<keyword evidence="2" id="KW-1185">Reference proteome</keyword>
<name>A0A167NMZ5_PHYB8</name>